<dbReference type="GO" id="GO:0005737">
    <property type="term" value="C:cytoplasm"/>
    <property type="evidence" value="ECO:0007669"/>
    <property type="project" value="TreeGrafter"/>
</dbReference>
<evidence type="ECO:0000259" key="1">
    <source>
        <dbReference type="Pfam" id="PF01408"/>
    </source>
</evidence>
<dbReference type="PANTHER" id="PTHR42840:SF7">
    <property type="entry name" value="BINDING ROSSMANN FOLD OXIDOREDUCTASE, PUTATIVE (AFU_ORTHOLOGUE AFUA_4G10190)-RELATED"/>
    <property type="match status" value="1"/>
</dbReference>
<dbReference type="Gene3D" id="3.30.360.10">
    <property type="entry name" value="Dihydrodipicolinate Reductase, domain 2"/>
    <property type="match status" value="1"/>
</dbReference>
<gene>
    <name evidence="3" type="ORF">CERZMDRAFT_71902</name>
</gene>
<sequence>MAETQKRLRVGVIGAGEVAQVIHLPVLSLLSHLFITTAICDISPPTAEHCAAKFHIPLATSDPNDIFKSSEVDVVFILTSDEFHEPYAVAALEAGKHIMIEKPITLSLPSVDRILAAQAKSNGLIVFVGYMRRYAKSFTQTFKREVESIPRIHYARVRDFPGPNPLFVSQSGAFAIKHTDDIPSSAANERDTRLSALYKEALPSITETSIKFCRFLGTLGSHDLSLMREALGFPSAVLAVTAHDPVYTATFTCHNTRSPGKEPFTVTYESGWDDVPDFDAHLAVYGEKKRVWIQYDSPFVKGLPIKVVVQEQNSAGEMERREMVGSYEDAYTVELQELYECIVNGKEVKTSAEDAREDLRLYDLMYRKWSADQGAA</sequence>
<feature type="domain" description="Gfo/Idh/MocA-like oxidoreductase C-terminal" evidence="2">
    <location>
        <begin position="215"/>
        <end position="370"/>
    </location>
</feature>
<protein>
    <submittedName>
        <fullName evidence="3">Uncharacterized protein</fullName>
    </submittedName>
</protein>
<name>A0A6A6F3V3_9PEZI</name>
<dbReference type="InterPro" id="IPR036291">
    <property type="entry name" value="NAD(P)-bd_dom_sf"/>
</dbReference>
<dbReference type="Proteomes" id="UP000799539">
    <property type="component" value="Unassembled WGS sequence"/>
</dbReference>
<dbReference type="InterPro" id="IPR000683">
    <property type="entry name" value="Gfo/Idh/MocA-like_OxRdtase_N"/>
</dbReference>
<evidence type="ECO:0000259" key="2">
    <source>
        <dbReference type="Pfam" id="PF02894"/>
    </source>
</evidence>
<dbReference type="Pfam" id="PF01408">
    <property type="entry name" value="GFO_IDH_MocA"/>
    <property type="match status" value="1"/>
</dbReference>
<keyword evidence="4" id="KW-1185">Reference proteome</keyword>
<evidence type="ECO:0000313" key="4">
    <source>
        <dbReference type="Proteomes" id="UP000799539"/>
    </source>
</evidence>
<dbReference type="OrthoDB" id="64915at2759"/>
<proteinExistence type="predicted"/>
<dbReference type="AlphaFoldDB" id="A0A6A6F3V3"/>
<feature type="domain" description="Gfo/Idh/MocA-like oxidoreductase N-terminal" evidence="1">
    <location>
        <begin position="8"/>
        <end position="130"/>
    </location>
</feature>
<dbReference type="Gene3D" id="3.40.50.720">
    <property type="entry name" value="NAD(P)-binding Rossmann-like Domain"/>
    <property type="match status" value="1"/>
</dbReference>
<dbReference type="Pfam" id="PF02894">
    <property type="entry name" value="GFO_IDH_MocA_C"/>
    <property type="match status" value="1"/>
</dbReference>
<reference evidence="3" key="1">
    <citation type="journal article" date="2020" name="Stud. Mycol.">
        <title>101 Dothideomycetes genomes: a test case for predicting lifestyles and emergence of pathogens.</title>
        <authorList>
            <person name="Haridas S."/>
            <person name="Albert R."/>
            <person name="Binder M."/>
            <person name="Bloem J."/>
            <person name="Labutti K."/>
            <person name="Salamov A."/>
            <person name="Andreopoulos B."/>
            <person name="Baker S."/>
            <person name="Barry K."/>
            <person name="Bills G."/>
            <person name="Bluhm B."/>
            <person name="Cannon C."/>
            <person name="Castanera R."/>
            <person name="Culley D."/>
            <person name="Daum C."/>
            <person name="Ezra D."/>
            <person name="Gonzalez J."/>
            <person name="Henrissat B."/>
            <person name="Kuo A."/>
            <person name="Liang C."/>
            <person name="Lipzen A."/>
            <person name="Lutzoni F."/>
            <person name="Magnuson J."/>
            <person name="Mondo S."/>
            <person name="Nolan M."/>
            <person name="Ohm R."/>
            <person name="Pangilinan J."/>
            <person name="Park H.-J."/>
            <person name="Ramirez L."/>
            <person name="Alfaro M."/>
            <person name="Sun H."/>
            <person name="Tritt A."/>
            <person name="Yoshinaga Y."/>
            <person name="Zwiers L.-H."/>
            <person name="Turgeon B."/>
            <person name="Goodwin S."/>
            <person name="Spatafora J."/>
            <person name="Crous P."/>
            <person name="Grigoriev I."/>
        </authorList>
    </citation>
    <scope>NUCLEOTIDE SEQUENCE</scope>
    <source>
        <strain evidence="3">SCOH1-5</strain>
    </source>
</reference>
<evidence type="ECO:0000313" key="3">
    <source>
        <dbReference type="EMBL" id="KAF2207017.1"/>
    </source>
</evidence>
<dbReference type="GO" id="GO:0016491">
    <property type="term" value="F:oxidoreductase activity"/>
    <property type="evidence" value="ECO:0007669"/>
    <property type="project" value="TreeGrafter"/>
</dbReference>
<accession>A0A6A6F3V3</accession>
<dbReference type="InterPro" id="IPR004104">
    <property type="entry name" value="Gfo/Idh/MocA-like_OxRdtase_C"/>
</dbReference>
<dbReference type="GO" id="GO:0006740">
    <property type="term" value="P:NADPH regeneration"/>
    <property type="evidence" value="ECO:0007669"/>
    <property type="project" value="TreeGrafter"/>
</dbReference>
<dbReference type="SUPFAM" id="SSF51735">
    <property type="entry name" value="NAD(P)-binding Rossmann-fold domains"/>
    <property type="match status" value="1"/>
</dbReference>
<dbReference type="PANTHER" id="PTHR42840">
    <property type="entry name" value="NAD(P)-BINDING ROSSMANN-FOLD SUPERFAMILY PROTEIN-RELATED"/>
    <property type="match status" value="1"/>
</dbReference>
<dbReference type="GO" id="GO:0000166">
    <property type="term" value="F:nucleotide binding"/>
    <property type="evidence" value="ECO:0007669"/>
    <property type="project" value="InterPro"/>
</dbReference>
<dbReference type="EMBL" id="ML992708">
    <property type="protein sequence ID" value="KAF2207017.1"/>
    <property type="molecule type" value="Genomic_DNA"/>
</dbReference>
<organism evidence="3 4">
    <name type="scientific">Cercospora zeae-maydis SCOH1-5</name>
    <dbReference type="NCBI Taxonomy" id="717836"/>
    <lineage>
        <taxon>Eukaryota</taxon>
        <taxon>Fungi</taxon>
        <taxon>Dikarya</taxon>
        <taxon>Ascomycota</taxon>
        <taxon>Pezizomycotina</taxon>
        <taxon>Dothideomycetes</taxon>
        <taxon>Dothideomycetidae</taxon>
        <taxon>Mycosphaerellales</taxon>
        <taxon>Mycosphaerellaceae</taxon>
        <taxon>Cercospora</taxon>
    </lineage>
</organism>